<evidence type="ECO:0000256" key="1">
    <source>
        <dbReference type="SAM" id="Phobius"/>
    </source>
</evidence>
<organism evidence="2 3">
    <name type="scientific">Neocallimastix californiae</name>
    <dbReference type="NCBI Taxonomy" id="1754190"/>
    <lineage>
        <taxon>Eukaryota</taxon>
        <taxon>Fungi</taxon>
        <taxon>Fungi incertae sedis</taxon>
        <taxon>Chytridiomycota</taxon>
        <taxon>Chytridiomycota incertae sedis</taxon>
        <taxon>Neocallimastigomycetes</taxon>
        <taxon>Neocallimastigales</taxon>
        <taxon>Neocallimastigaceae</taxon>
        <taxon>Neocallimastix</taxon>
    </lineage>
</organism>
<comment type="caution">
    <text evidence="2">The sequence shown here is derived from an EMBL/GenBank/DDBJ whole genome shotgun (WGS) entry which is preliminary data.</text>
</comment>
<reference evidence="2 3" key="1">
    <citation type="submission" date="2016-08" db="EMBL/GenBank/DDBJ databases">
        <title>A Parts List for Fungal Cellulosomes Revealed by Comparative Genomics.</title>
        <authorList>
            <consortium name="DOE Joint Genome Institute"/>
            <person name="Haitjema C.H."/>
            <person name="Gilmore S.P."/>
            <person name="Henske J.K."/>
            <person name="Solomon K.V."/>
            <person name="De Groot R."/>
            <person name="Kuo A."/>
            <person name="Mondo S.J."/>
            <person name="Salamov A.A."/>
            <person name="Labutti K."/>
            <person name="Zhao Z."/>
            <person name="Chiniquy J."/>
            <person name="Barry K."/>
            <person name="Brewer H.M."/>
            <person name="Purvine S.O."/>
            <person name="Wright A.T."/>
            <person name="Boxma B."/>
            <person name="Van Alen T."/>
            <person name="Hackstein J.H."/>
            <person name="Baker S.E."/>
            <person name="Grigoriev I.V."/>
            <person name="O'Malley M.A."/>
        </authorList>
    </citation>
    <scope>NUCLEOTIDE SEQUENCE [LARGE SCALE GENOMIC DNA]</scope>
    <source>
        <strain evidence="2 3">G1</strain>
    </source>
</reference>
<gene>
    <name evidence="2" type="ORF">LY90DRAFT_663040</name>
</gene>
<feature type="transmembrane region" description="Helical" evidence="1">
    <location>
        <begin position="32"/>
        <end position="51"/>
    </location>
</feature>
<name>A0A1Y2FTQ8_9FUNG</name>
<protein>
    <submittedName>
        <fullName evidence="2">Uncharacterized protein</fullName>
    </submittedName>
</protein>
<feature type="transmembrane region" description="Helical" evidence="1">
    <location>
        <begin position="141"/>
        <end position="165"/>
    </location>
</feature>
<sequence length="205" mass="23671">MAAEKKEFKRHFPVINKCYCCCCMDMETALKLCSIILSVFSAIGLISTNRFTNKSMFLRSLAEFVSLILLTIGLFNKNVSFMRPFLFISIIEVVILIGFYIIMIFGFFIYRQSLIDDLLAQAEEDPNLLYYYDNEEAVSTMINIAFILLTLLIFSLCAIYIYLFLCIGSYMETIKEEQYRIDEARKLESDEASLNNLNNTNTNQA</sequence>
<proteinExistence type="predicted"/>
<evidence type="ECO:0000313" key="3">
    <source>
        <dbReference type="Proteomes" id="UP000193920"/>
    </source>
</evidence>
<keyword evidence="1" id="KW-1133">Transmembrane helix</keyword>
<dbReference type="AlphaFoldDB" id="A0A1Y2FTQ8"/>
<accession>A0A1Y2FTQ8</accession>
<feature type="transmembrane region" description="Helical" evidence="1">
    <location>
        <begin position="87"/>
        <end position="110"/>
    </location>
</feature>
<dbReference type="Proteomes" id="UP000193920">
    <property type="component" value="Unassembled WGS sequence"/>
</dbReference>
<dbReference type="EMBL" id="MCOG01000001">
    <property type="protein sequence ID" value="ORY87329.1"/>
    <property type="molecule type" value="Genomic_DNA"/>
</dbReference>
<keyword evidence="1" id="KW-0812">Transmembrane</keyword>
<feature type="transmembrane region" description="Helical" evidence="1">
    <location>
        <begin position="57"/>
        <end position="75"/>
    </location>
</feature>
<keyword evidence="1" id="KW-0472">Membrane</keyword>
<evidence type="ECO:0000313" key="2">
    <source>
        <dbReference type="EMBL" id="ORY87329.1"/>
    </source>
</evidence>
<keyword evidence="3" id="KW-1185">Reference proteome</keyword>